<dbReference type="Gene3D" id="2.30.29.30">
    <property type="entry name" value="Pleckstrin-homology domain (PH domain)/Phosphotyrosine-binding domain (PTB)"/>
    <property type="match status" value="1"/>
</dbReference>
<dbReference type="SMART" id="SM00233">
    <property type="entry name" value="PH"/>
    <property type="match status" value="2"/>
</dbReference>
<organism evidence="3 4">
    <name type="scientific">Dimargaris verticillata</name>
    <dbReference type="NCBI Taxonomy" id="2761393"/>
    <lineage>
        <taxon>Eukaryota</taxon>
        <taxon>Fungi</taxon>
        <taxon>Fungi incertae sedis</taxon>
        <taxon>Zoopagomycota</taxon>
        <taxon>Kickxellomycotina</taxon>
        <taxon>Dimargaritomycetes</taxon>
        <taxon>Dimargaritales</taxon>
        <taxon>Dimargaritaceae</taxon>
        <taxon>Dimargaris</taxon>
    </lineage>
</organism>
<feature type="compositionally biased region" description="Basic and acidic residues" evidence="1">
    <location>
        <begin position="465"/>
        <end position="484"/>
    </location>
</feature>
<keyword evidence="4" id="KW-1185">Reference proteome</keyword>
<feature type="region of interest" description="Disordered" evidence="1">
    <location>
        <begin position="427"/>
        <end position="486"/>
    </location>
</feature>
<feature type="region of interest" description="Disordered" evidence="1">
    <location>
        <begin position="1169"/>
        <end position="1194"/>
    </location>
</feature>
<comment type="caution">
    <text evidence="3">The sequence shown here is derived from an EMBL/GenBank/DDBJ whole genome shotgun (WGS) entry which is preliminary data.</text>
</comment>
<evidence type="ECO:0000256" key="1">
    <source>
        <dbReference type="SAM" id="MobiDB-lite"/>
    </source>
</evidence>
<feature type="region of interest" description="Disordered" evidence="1">
    <location>
        <begin position="892"/>
        <end position="911"/>
    </location>
</feature>
<feature type="compositionally biased region" description="Basic residues" evidence="1">
    <location>
        <begin position="789"/>
        <end position="798"/>
    </location>
</feature>
<reference evidence="3" key="1">
    <citation type="submission" date="2022-07" db="EMBL/GenBank/DDBJ databases">
        <title>Phylogenomic reconstructions and comparative analyses of Kickxellomycotina fungi.</title>
        <authorList>
            <person name="Reynolds N.K."/>
            <person name="Stajich J.E."/>
            <person name="Barry K."/>
            <person name="Grigoriev I.V."/>
            <person name="Crous P."/>
            <person name="Smith M.E."/>
        </authorList>
    </citation>
    <scope>NUCLEOTIDE SEQUENCE</scope>
    <source>
        <strain evidence="3">RSA 567</strain>
    </source>
</reference>
<dbReference type="InterPro" id="IPR011993">
    <property type="entry name" value="PH-like_dom_sf"/>
</dbReference>
<feature type="region of interest" description="Disordered" evidence="1">
    <location>
        <begin position="1047"/>
        <end position="1066"/>
    </location>
</feature>
<dbReference type="InterPro" id="IPR001849">
    <property type="entry name" value="PH_domain"/>
</dbReference>
<feature type="region of interest" description="Disordered" evidence="1">
    <location>
        <begin position="817"/>
        <end position="842"/>
    </location>
</feature>
<dbReference type="AlphaFoldDB" id="A0A9W8BCC1"/>
<proteinExistence type="predicted"/>
<dbReference type="SUPFAM" id="SSF50729">
    <property type="entry name" value="PH domain-like"/>
    <property type="match status" value="1"/>
</dbReference>
<gene>
    <name evidence="3" type="ORF">H4R34_000138</name>
</gene>
<feature type="domain" description="PH" evidence="2">
    <location>
        <begin position="295"/>
        <end position="422"/>
    </location>
</feature>
<feature type="region of interest" description="Disordered" evidence="1">
    <location>
        <begin position="763"/>
        <end position="798"/>
    </location>
</feature>
<dbReference type="Proteomes" id="UP001151582">
    <property type="component" value="Unassembled WGS sequence"/>
</dbReference>
<evidence type="ECO:0000313" key="4">
    <source>
        <dbReference type="Proteomes" id="UP001151582"/>
    </source>
</evidence>
<feature type="compositionally biased region" description="Polar residues" evidence="1">
    <location>
        <begin position="772"/>
        <end position="788"/>
    </location>
</feature>
<evidence type="ECO:0000313" key="3">
    <source>
        <dbReference type="EMBL" id="KAJ1985180.1"/>
    </source>
</evidence>
<sequence>MVDLIPLYTSSFYDDCSLPGLGSPLAQPTATAPRLSRIARASSGGPASHDRARHSIGGRSDLLRSQSAHDSAGHPSQLDRAQSESPEAVSVSLGELQLATPTMGPSIRNDSVDPIDAEGSDAARPQVTTFYIRYVAKDFWKQVTFPPNISVAQAKDICMLRCNIWSPFAAATTSPLESDDPSPDPKPSRERMSTGIHRYSIDGRPARNSVGDASSHQATTINAKDVSLAHTHSNAEGANQDPKTFREQFGLFWAAAGHWLEPSRKLSSYPLNAHDVIELQHLVDFVYITPLEYHHHYAEGFMYKLYMNGLAPAWKLRWFVVRGHQLLCYKKKSDPIPLGSLDFTAPVQLLEQAALGGEARATSVQSPADDSALTRQPSIPGAPSASGSGIFTIQAGDQQLTVKTLNIMEHEHWRRILRSLKRDAETGRITPLGESSTGELPNSLHEDGGGLISRAVGPETSPRAPQRDGDNSSVRSDSRSEHSVDLSSLPRFKGGWMLKKAAIGYGTRRRYIVVRPGEMWSFKDESTAQASPIFNPTDHDAHPGPVLNSSASIRSVATAASINSSLTSSQGHLTSLEQVCVETSYDNGRYCFKIMLVGESLSQLRRNYVLPTHRRSGTQLMFHPGGPNNALSIKHNASASAQPSLSSASSPSPWASGTTISVVNLSTTASGGFIRNIPDRRCLTKLYVDQGEEAQAWQDAFLYIGGVPVDDTVQSRLSIPRFNVTPHAVDSSGSNLASGPATSSYAASSSLATASVPYADDASPLATARPMNRTSSTDSQSPAQSTQKRGIHRPKAPRHLARSVSIDQFLSHLQPIAEPQSPQSPLLPSPTSPFGLTPYSRRVPGLTPFTTALQSVRADQVPALSERRPMPAAQQPATPALLAQAARTMQRHRAASARPVPRRLATGDALPRDPSDLGYTICLKSSQHFPRKERSYDCLRPTRLHGPPHVHFDRDVLDPYQSTASLSDWSDNTATISDSMYSLADTGCPTTSATEPDGPTKQVHPLNRTHSIAGGKTLHRTRTQSSHNLSGRLSVLVGKRAVKAQMSATGTADGKRATISGPSAGSKTGNAFRAGAKFLSRHRAGSKSMAAITPPATPTTQALLGTDIDDDYFAAEVRLSSSSPPMEAACFRPLGVDDFPRTQPIAVPSRLHGQDSLATQAQPIGIPIAGSRRPKGQYRTSQASRVPHEAQEPVASSMLGSSLFGSSIQSTILQTGSKLAFWKKRASTAQR</sequence>
<protein>
    <recommendedName>
        <fullName evidence="2">PH domain-containing protein</fullName>
    </recommendedName>
</protein>
<dbReference type="EMBL" id="JANBQB010000003">
    <property type="protein sequence ID" value="KAJ1985180.1"/>
    <property type="molecule type" value="Genomic_DNA"/>
</dbReference>
<feature type="compositionally biased region" description="Low complexity" evidence="1">
    <location>
        <begin position="377"/>
        <end position="390"/>
    </location>
</feature>
<accession>A0A9W8BCC1</accession>
<dbReference type="OrthoDB" id="5588474at2759"/>
<feature type="region of interest" description="Disordered" evidence="1">
    <location>
        <begin position="172"/>
        <end position="192"/>
    </location>
</feature>
<name>A0A9W8BCC1_9FUNG</name>
<feature type="region of interest" description="Disordered" evidence="1">
    <location>
        <begin position="63"/>
        <end position="121"/>
    </location>
</feature>
<feature type="compositionally biased region" description="Polar residues" evidence="1">
    <location>
        <begin position="362"/>
        <end position="376"/>
    </location>
</feature>
<dbReference type="PROSITE" id="PS50003">
    <property type="entry name" value="PH_DOMAIN"/>
    <property type="match status" value="1"/>
</dbReference>
<evidence type="ECO:0000259" key="2">
    <source>
        <dbReference type="PROSITE" id="PS50003"/>
    </source>
</evidence>
<feature type="region of interest" description="Disordered" evidence="1">
    <location>
        <begin position="360"/>
        <end position="390"/>
    </location>
</feature>